<comment type="caution">
    <text evidence="1">The sequence shown here is derived from an EMBL/GenBank/DDBJ whole genome shotgun (WGS) entry which is preliminary data.</text>
</comment>
<dbReference type="EMBL" id="LUGG01000127">
    <property type="protein sequence ID" value="OBZ62666.1"/>
    <property type="molecule type" value="Genomic_DNA"/>
</dbReference>
<protein>
    <submittedName>
        <fullName evidence="1">Uncharacterized protein</fullName>
    </submittedName>
</protein>
<gene>
    <name evidence="1" type="ORF">A0H81_15027</name>
</gene>
<dbReference type="Proteomes" id="UP000092993">
    <property type="component" value="Unassembled WGS sequence"/>
</dbReference>
<name>A0A1C7LJN2_GRIFR</name>
<keyword evidence="2" id="KW-1185">Reference proteome</keyword>
<sequence>MSALTPVRSMPGLDHGLPPGHGVCRGLAGCEENPNRPDSCAKWFESRLRQSIWRRGSLARPILATTASPCRFPGGFRESDAPWLRRISLMDGIITG</sequence>
<organism evidence="1 2">
    <name type="scientific">Grifola frondosa</name>
    <name type="common">Maitake</name>
    <name type="synonym">Polyporus frondosus</name>
    <dbReference type="NCBI Taxonomy" id="5627"/>
    <lineage>
        <taxon>Eukaryota</taxon>
        <taxon>Fungi</taxon>
        <taxon>Dikarya</taxon>
        <taxon>Basidiomycota</taxon>
        <taxon>Agaricomycotina</taxon>
        <taxon>Agaricomycetes</taxon>
        <taxon>Polyporales</taxon>
        <taxon>Grifolaceae</taxon>
        <taxon>Grifola</taxon>
    </lineage>
</organism>
<reference evidence="1 2" key="1">
    <citation type="submission" date="2016-03" db="EMBL/GenBank/DDBJ databases">
        <title>Whole genome sequencing of Grifola frondosa 9006-11.</title>
        <authorList>
            <person name="Min B."/>
            <person name="Park H."/>
            <person name="Kim J.-G."/>
            <person name="Cho H."/>
            <person name="Oh Y.-L."/>
            <person name="Kong W.-S."/>
            <person name="Choi I.-G."/>
        </authorList>
    </citation>
    <scope>NUCLEOTIDE SEQUENCE [LARGE SCALE GENOMIC DNA]</scope>
    <source>
        <strain evidence="1 2">9006-11</strain>
    </source>
</reference>
<accession>A0A1C7LJN2</accession>
<proteinExistence type="predicted"/>
<dbReference type="AlphaFoldDB" id="A0A1C7LJN2"/>
<evidence type="ECO:0000313" key="1">
    <source>
        <dbReference type="EMBL" id="OBZ62666.1"/>
    </source>
</evidence>
<evidence type="ECO:0000313" key="2">
    <source>
        <dbReference type="Proteomes" id="UP000092993"/>
    </source>
</evidence>